<dbReference type="GO" id="GO:0008137">
    <property type="term" value="F:NADH dehydrogenase (ubiquinone) activity"/>
    <property type="evidence" value="ECO:0007669"/>
    <property type="project" value="UniProtKB-UniRule"/>
</dbReference>
<comment type="catalytic activity">
    <reaction evidence="2">
        <text>a quinone + NADH + 5 H(+)(in) = a quinol + NAD(+) + 4 H(+)(out)</text>
        <dbReference type="Rhea" id="RHEA:57888"/>
        <dbReference type="ChEBI" id="CHEBI:15378"/>
        <dbReference type="ChEBI" id="CHEBI:24646"/>
        <dbReference type="ChEBI" id="CHEBI:57540"/>
        <dbReference type="ChEBI" id="CHEBI:57945"/>
        <dbReference type="ChEBI" id="CHEBI:132124"/>
    </reaction>
</comment>
<feature type="transmembrane region" description="Helical" evidence="2">
    <location>
        <begin position="49"/>
        <end position="68"/>
    </location>
</feature>
<proteinExistence type="inferred from homology"/>
<protein>
    <recommendedName>
        <fullName evidence="2">NADH-quinone oxidoreductase subunit J</fullName>
        <ecNumber evidence="2">7.1.1.-</ecNumber>
    </recommendedName>
</protein>
<evidence type="ECO:0000256" key="1">
    <source>
        <dbReference type="ARBA" id="ARBA00005698"/>
    </source>
</evidence>
<comment type="similarity">
    <text evidence="1 2">Belongs to the complex I subunit 6 family.</text>
</comment>
<evidence type="ECO:0000313" key="4">
    <source>
        <dbReference type="Proteomes" id="UP000709959"/>
    </source>
</evidence>
<keyword evidence="2" id="KW-0812">Transmembrane</keyword>
<dbReference type="Proteomes" id="UP000709959">
    <property type="component" value="Unassembled WGS sequence"/>
</dbReference>
<keyword evidence="2" id="KW-0874">Quinone</keyword>
<dbReference type="PANTHER" id="PTHR33269">
    <property type="entry name" value="NADH-UBIQUINONE OXIDOREDUCTASE CHAIN 6"/>
    <property type="match status" value="1"/>
</dbReference>
<evidence type="ECO:0000256" key="2">
    <source>
        <dbReference type="RuleBase" id="RU004429"/>
    </source>
</evidence>
<keyword evidence="2" id="KW-1003">Cell membrane</keyword>
<organism evidence="3 4">
    <name type="scientific">Candidatus Geothrix odensensis</name>
    <dbReference type="NCBI Taxonomy" id="2954440"/>
    <lineage>
        <taxon>Bacteria</taxon>
        <taxon>Pseudomonadati</taxon>
        <taxon>Acidobacteriota</taxon>
        <taxon>Holophagae</taxon>
        <taxon>Holophagales</taxon>
        <taxon>Holophagaceae</taxon>
        <taxon>Geothrix</taxon>
    </lineage>
</organism>
<sequence>MFITFALITLLGALGMLLQKNVIVAGLFMVAAFFGVAGLFVLLANPVAAALQIIVYTGAIMVLVLFVIMMLNSHEEEKAQSSRPVQRWVSVALVAALAFGAVKLVLASPGLKALAQSGAAVPEAMTLQKVGVALFADHLLGFEVAGLLLLAAMIGAVALTKRNL</sequence>
<dbReference type="InterPro" id="IPR001457">
    <property type="entry name" value="NADH_UbQ/plastoQ_OxRdtase_su6"/>
</dbReference>
<name>A0A936F1P9_9BACT</name>
<gene>
    <name evidence="3" type="ORF">IPN91_07670</name>
</gene>
<dbReference type="GO" id="GO:0048038">
    <property type="term" value="F:quinone binding"/>
    <property type="evidence" value="ECO:0007669"/>
    <property type="project" value="UniProtKB-UniRule"/>
</dbReference>
<dbReference type="Gene3D" id="1.20.120.1200">
    <property type="entry name" value="NADH-ubiquinone/plastoquinone oxidoreductase chain 6, subunit NuoJ"/>
    <property type="match status" value="1"/>
</dbReference>
<feature type="transmembrane region" description="Helical" evidence="2">
    <location>
        <begin position="21"/>
        <end position="43"/>
    </location>
</feature>
<dbReference type="Pfam" id="PF00499">
    <property type="entry name" value="Oxidored_q3"/>
    <property type="match status" value="1"/>
</dbReference>
<keyword evidence="2" id="KW-0472">Membrane</keyword>
<dbReference type="EMBL" id="JADKCH010000005">
    <property type="protein sequence ID" value="MBK8572519.1"/>
    <property type="molecule type" value="Genomic_DNA"/>
</dbReference>
<keyword evidence="2" id="KW-0520">NAD</keyword>
<dbReference type="EC" id="7.1.1.-" evidence="2"/>
<dbReference type="AlphaFoldDB" id="A0A936F1P9"/>
<reference evidence="3 4" key="1">
    <citation type="submission" date="2020-10" db="EMBL/GenBank/DDBJ databases">
        <title>Connecting structure to function with the recovery of over 1000 high-quality activated sludge metagenome-assembled genomes encoding full-length rRNA genes using long-read sequencing.</title>
        <authorList>
            <person name="Singleton C.M."/>
            <person name="Petriglieri F."/>
            <person name="Kristensen J.M."/>
            <person name="Kirkegaard R.H."/>
            <person name="Michaelsen T.Y."/>
            <person name="Andersen M.H."/>
            <person name="Karst S.M."/>
            <person name="Dueholm M.S."/>
            <person name="Nielsen P.H."/>
            <person name="Albertsen M."/>
        </authorList>
    </citation>
    <scope>NUCLEOTIDE SEQUENCE [LARGE SCALE GENOMIC DNA]</scope>
    <source>
        <strain evidence="3">OdNE_18-Q3-R46-58_MAXAC.008</strain>
    </source>
</reference>
<accession>A0A936F1P9</accession>
<feature type="transmembrane region" description="Helical" evidence="2">
    <location>
        <begin position="88"/>
        <end position="106"/>
    </location>
</feature>
<feature type="transmembrane region" description="Helical" evidence="2">
    <location>
        <begin position="139"/>
        <end position="159"/>
    </location>
</feature>
<dbReference type="InterPro" id="IPR042106">
    <property type="entry name" value="Nuo/plastoQ_OxRdtase_6_NuoJ"/>
</dbReference>
<comment type="caution">
    <text evidence="2">Lacks conserved residue(s) required for the propagation of feature annotation.</text>
</comment>
<dbReference type="PANTHER" id="PTHR33269:SF17">
    <property type="entry name" value="NADH-UBIQUINONE OXIDOREDUCTASE CHAIN 6"/>
    <property type="match status" value="1"/>
</dbReference>
<dbReference type="GO" id="GO:0005886">
    <property type="term" value="C:plasma membrane"/>
    <property type="evidence" value="ECO:0007669"/>
    <property type="project" value="UniProtKB-SubCell"/>
</dbReference>
<comment type="caution">
    <text evidence="3">The sequence shown here is derived from an EMBL/GenBank/DDBJ whole genome shotgun (WGS) entry which is preliminary data.</text>
</comment>
<evidence type="ECO:0000313" key="3">
    <source>
        <dbReference type="EMBL" id="MBK8572519.1"/>
    </source>
</evidence>
<comment type="subcellular location">
    <subcellularLocation>
        <location evidence="2">Cell membrane</location>
        <topology evidence="2">Multi-pass membrane protein</topology>
    </subcellularLocation>
</comment>
<comment type="function">
    <text evidence="2">NDH-1 shuttles electrons from NADH, via FMN and iron-sulfur (Fe-S) centers, to quinones in the respiratory chain. Couples the redox reaction to proton translocation (for every two electrons transferred, four hydrogen ions are translocated across the cytoplasmic membrane), and thus conserves the redox energy in a proton gradient.</text>
</comment>
<keyword evidence="2" id="KW-1133">Transmembrane helix</keyword>